<gene>
    <name evidence="3" type="ORF">GCM10011361_25230</name>
</gene>
<dbReference type="GO" id="GO:0004519">
    <property type="term" value="F:endonuclease activity"/>
    <property type="evidence" value="ECO:0007669"/>
    <property type="project" value="UniProtKB-KW"/>
</dbReference>
<dbReference type="CDD" id="cd09084">
    <property type="entry name" value="EEP-2"/>
    <property type="match status" value="1"/>
</dbReference>
<dbReference type="InterPro" id="IPR036691">
    <property type="entry name" value="Endo/exonu/phosph_ase_sf"/>
</dbReference>
<dbReference type="Pfam" id="PF03372">
    <property type="entry name" value="Exo_endo_phos"/>
    <property type="match status" value="1"/>
</dbReference>
<feature type="transmembrane region" description="Helical" evidence="1">
    <location>
        <begin position="67"/>
        <end position="88"/>
    </location>
</feature>
<keyword evidence="1" id="KW-1133">Transmembrane helix</keyword>
<dbReference type="EMBL" id="BMFH01000002">
    <property type="protein sequence ID" value="GGD57657.1"/>
    <property type="molecule type" value="Genomic_DNA"/>
</dbReference>
<evidence type="ECO:0000259" key="2">
    <source>
        <dbReference type="Pfam" id="PF03372"/>
    </source>
</evidence>
<feature type="transmembrane region" description="Helical" evidence="1">
    <location>
        <begin position="7"/>
        <end position="30"/>
    </location>
</feature>
<dbReference type="InterPro" id="IPR005135">
    <property type="entry name" value="Endo/exonuclease/phosphatase"/>
</dbReference>
<keyword evidence="1" id="KW-0812">Transmembrane</keyword>
<protein>
    <submittedName>
        <fullName evidence="3">Endonuclease</fullName>
    </submittedName>
</protein>
<proteinExistence type="predicted"/>
<keyword evidence="4" id="KW-1185">Reference proteome</keyword>
<dbReference type="PROSITE" id="PS51257">
    <property type="entry name" value="PROKAR_LIPOPROTEIN"/>
    <property type="match status" value="1"/>
</dbReference>
<keyword evidence="1" id="KW-0472">Membrane</keyword>
<organism evidence="3 4">
    <name type="scientific">Muriicola marianensis</name>
    <dbReference type="NCBI Taxonomy" id="1324801"/>
    <lineage>
        <taxon>Bacteria</taxon>
        <taxon>Pseudomonadati</taxon>
        <taxon>Bacteroidota</taxon>
        <taxon>Flavobacteriia</taxon>
        <taxon>Flavobacteriales</taxon>
        <taxon>Flavobacteriaceae</taxon>
        <taxon>Muriicola</taxon>
    </lineage>
</organism>
<sequence length="343" mass="39673">MTRSTIFLYFAKGLVIILALLLIVACLYGTIWDADIVFFDLLALLLPYLVIANLFSGLLAAVVRSRFYLLPVTSLLIWIFTLGSFYVFSLDESGDSKDDISVLSYNVQELEGNYRMDYAEAAPMIMDFVLEEDAEIVCFQEYASTAISREKMKIYPYEYRLTYYEGRKYSPMGIFSKFPIISRGSLNFQDTFNNAIYADLLIKSDTLRVYNVHLQSLRFRAGSVKRENTVRLFNRLGNTIRKQKEQVEILLDHTKSSPYPFIICGDLNNTQYSKVYRTLKGDLKDTFLEKGNGLGRTLLLKFLPFRIDYILVDPDFEITSHSNYDVEYSDHYPVRASFRLPEK</sequence>
<feature type="transmembrane region" description="Helical" evidence="1">
    <location>
        <begin position="36"/>
        <end position="55"/>
    </location>
</feature>
<evidence type="ECO:0000313" key="3">
    <source>
        <dbReference type="EMBL" id="GGD57657.1"/>
    </source>
</evidence>
<name>A0ABQ1R6P1_9FLAO</name>
<evidence type="ECO:0000256" key="1">
    <source>
        <dbReference type="SAM" id="Phobius"/>
    </source>
</evidence>
<dbReference type="PANTHER" id="PTHR14859">
    <property type="entry name" value="CALCOFLUOR WHITE HYPERSENSITIVE PROTEIN PRECURSOR"/>
    <property type="match status" value="1"/>
</dbReference>
<dbReference type="RefSeq" id="WP_262890092.1">
    <property type="nucleotide sequence ID" value="NZ_BMFH01000002.1"/>
</dbReference>
<dbReference type="InterPro" id="IPR051916">
    <property type="entry name" value="GPI-anchor_lipid_remodeler"/>
</dbReference>
<dbReference type="SUPFAM" id="SSF56219">
    <property type="entry name" value="DNase I-like"/>
    <property type="match status" value="1"/>
</dbReference>
<comment type="caution">
    <text evidence="3">The sequence shown here is derived from an EMBL/GenBank/DDBJ whole genome shotgun (WGS) entry which is preliminary data.</text>
</comment>
<reference evidence="4" key="1">
    <citation type="journal article" date="2019" name="Int. J. Syst. Evol. Microbiol.">
        <title>The Global Catalogue of Microorganisms (GCM) 10K type strain sequencing project: providing services to taxonomists for standard genome sequencing and annotation.</title>
        <authorList>
            <consortium name="The Broad Institute Genomics Platform"/>
            <consortium name="The Broad Institute Genome Sequencing Center for Infectious Disease"/>
            <person name="Wu L."/>
            <person name="Ma J."/>
        </authorList>
    </citation>
    <scope>NUCLEOTIDE SEQUENCE [LARGE SCALE GENOMIC DNA]</scope>
    <source>
        <strain evidence="4">CGMCC 1.12606</strain>
    </source>
</reference>
<accession>A0ABQ1R6P1</accession>
<keyword evidence="3" id="KW-0378">Hydrolase</keyword>
<feature type="domain" description="Endonuclease/exonuclease/phosphatase" evidence="2">
    <location>
        <begin position="103"/>
        <end position="331"/>
    </location>
</feature>
<evidence type="ECO:0000313" key="4">
    <source>
        <dbReference type="Proteomes" id="UP000625780"/>
    </source>
</evidence>
<dbReference type="PANTHER" id="PTHR14859:SF15">
    <property type="entry name" value="ENDONUCLEASE_EXONUCLEASE_PHOSPHATASE DOMAIN-CONTAINING PROTEIN"/>
    <property type="match status" value="1"/>
</dbReference>
<dbReference type="Gene3D" id="3.60.10.10">
    <property type="entry name" value="Endonuclease/exonuclease/phosphatase"/>
    <property type="match status" value="1"/>
</dbReference>
<keyword evidence="3" id="KW-0540">Nuclease</keyword>
<keyword evidence="3" id="KW-0255">Endonuclease</keyword>
<dbReference type="Proteomes" id="UP000625780">
    <property type="component" value="Unassembled WGS sequence"/>
</dbReference>